<dbReference type="AlphaFoldDB" id="A0A397Q3Z5"/>
<dbReference type="InterPro" id="IPR027417">
    <property type="entry name" value="P-loop_NTPase"/>
</dbReference>
<dbReference type="Gene3D" id="3.40.50.300">
    <property type="entry name" value="P-loop containing nucleotide triphosphate hydrolases"/>
    <property type="match status" value="1"/>
</dbReference>
<proteinExistence type="predicted"/>
<organism evidence="2 3">
    <name type="scientific">Dichotomicrobium thermohalophilum</name>
    <dbReference type="NCBI Taxonomy" id="933063"/>
    <lineage>
        <taxon>Bacteria</taxon>
        <taxon>Pseudomonadati</taxon>
        <taxon>Pseudomonadota</taxon>
        <taxon>Alphaproteobacteria</taxon>
        <taxon>Hyphomicrobiales</taxon>
        <taxon>Hyphomicrobiaceae</taxon>
        <taxon>Dichotomicrobium</taxon>
    </lineage>
</organism>
<evidence type="ECO:0000259" key="1">
    <source>
        <dbReference type="Pfam" id="PF13614"/>
    </source>
</evidence>
<dbReference type="OrthoDB" id="9777757at2"/>
<sequence length="300" mass="33611">MGTILAVANRKGGVGKSTVATMVAHAFSVWGEMRVLLIDVDAQANASLILIGGENWVKARKRNATLADYIYDFFPLKPVEPASYILPEASDLRAQDGGVPPLTLMPGSLEIEDREHEIMVRLASQGTPFHQVEEAVTTRFRTLLRHAGDGYDLVILDCPPGISFSTRASIAVADIVLVPFRPDYVSLFAVDRIGRMIEECYPPRQLKDIPMDQRRYVTLANMYRETSIHDRLVDEMAAFHPIMETRIPQTAAIANAFDWEANRRTIRQKYKSALPHVETLYSELLPLVERRRSSGEETSA</sequence>
<dbReference type="Proteomes" id="UP000266273">
    <property type="component" value="Unassembled WGS sequence"/>
</dbReference>
<evidence type="ECO:0000313" key="3">
    <source>
        <dbReference type="Proteomes" id="UP000266273"/>
    </source>
</evidence>
<dbReference type="InterPro" id="IPR025669">
    <property type="entry name" value="AAA_dom"/>
</dbReference>
<dbReference type="RefSeq" id="WP_119060522.1">
    <property type="nucleotide sequence ID" value="NZ_QXDF01000001.1"/>
</dbReference>
<dbReference type="CDD" id="cd02042">
    <property type="entry name" value="ParAB_family"/>
    <property type="match status" value="1"/>
</dbReference>
<dbReference type="Pfam" id="PF13614">
    <property type="entry name" value="AAA_31"/>
    <property type="match status" value="1"/>
</dbReference>
<gene>
    <name evidence="2" type="ORF">BXY53_0713</name>
</gene>
<dbReference type="PANTHER" id="PTHR13696">
    <property type="entry name" value="P-LOOP CONTAINING NUCLEOSIDE TRIPHOSPHATE HYDROLASE"/>
    <property type="match status" value="1"/>
</dbReference>
<dbReference type="InterPro" id="IPR050678">
    <property type="entry name" value="DNA_Partitioning_ATPase"/>
</dbReference>
<dbReference type="PANTHER" id="PTHR13696:SF52">
    <property type="entry name" value="PARA FAMILY PROTEIN CT_582"/>
    <property type="match status" value="1"/>
</dbReference>
<dbReference type="SUPFAM" id="SSF52540">
    <property type="entry name" value="P-loop containing nucleoside triphosphate hydrolases"/>
    <property type="match status" value="1"/>
</dbReference>
<dbReference type="EMBL" id="QXDF01000001">
    <property type="protein sequence ID" value="RIA55643.1"/>
    <property type="molecule type" value="Genomic_DNA"/>
</dbReference>
<evidence type="ECO:0000313" key="2">
    <source>
        <dbReference type="EMBL" id="RIA55643.1"/>
    </source>
</evidence>
<feature type="domain" description="AAA" evidence="1">
    <location>
        <begin position="3"/>
        <end position="199"/>
    </location>
</feature>
<accession>A0A397Q3Z5</accession>
<reference evidence="2 3" key="1">
    <citation type="submission" date="2018-08" db="EMBL/GenBank/DDBJ databases">
        <title>Genomic Encyclopedia of Archaeal and Bacterial Type Strains, Phase II (KMG-II): from individual species to whole genera.</title>
        <authorList>
            <person name="Goeker M."/>
        </authorList>
    </citation>
    <scope>NUCLEOTIDE SEQUENCE [LARGE SCALE GENOMIC DNA]</scope>
    <source>
        <strain evidence="2 3">DSM 5002</strain>
    </source>
</reference>
<name>A0A397Q3Z5_9HYPH</name>
<comment type="caution">
    <text evidence="2">The sequence shown here is derived from an EMBL/GenBank/DDBJ whole genome shotgun (WGS) entry which is preliminary data.</text>
</comment>
<protein>
    <submittedName>
        <fullName evidence="2">Cellulose biosynthesis protein BcsQ</fullName>
    </submittedName>
</protein>
<keyword evidence="3" id="KW-1185">Reference proteome</keyword>